<name>A0AAN7A264_9PEZI</name>
<comment type="caution">
    <text evidence="2">The sequence shown here is derived from an EMBL/GenBank/DDBJ whole genome shotgun (WGS) entry which is preliminary data.</text>
</comment>
<feature type="chain" id="PRO_5042844440" evidence="1">
    <location>
        <begin position="21"/>
        <end position="126"/>
    </location>
</feature>
<proteinExistence type="predicted"/>
<dbReference type="Proteomes" id="UP001302321">
    <property type="component" value="Unassembled WGS sequence"/>
</dbReference>
<gene>
    <name evidence="2" type="ORF">QBC36DRAFT_315949</name>
</gene>
<dbReference type="AlphaFoldDB" id="A0AAN7A264"/>
<accession>A0AAN7A264</accession>
<evidence type="ECO:0000256" key="1">
    <source>
        <dbReference type="SAM" id="SignalP"/>
    </source>
</evidence>
<evidence type="ECO:0000313" key="2">
    <source>
        <dbReference type="EMBL" id="KAK4171278.1"/>
    </source>
</evidence>
<reference evidence="2" key="1">
    <citation type="journal article" date="2023" name="Mol. Phylogenet. Evol.">
        <title>Genome-scale phylogeny and comparative genomics of the fungal order Sordariales.</title>
        <authorList>
            <person name="Hensen N."/>
            <person name="Bonometti L."/>
            <person name="Westerberg I."/>
            <person name="Brannstrom I.O."/>
            <person name="Guillou S."/>
            <person name="Cros-Aarteil S."/>
            <person name="Calhoun S."/>
            <person name="Haridas S."/>
            <person name="Kuo A."/>
            <person name="Mondo S."/>
            <person name="Pangilinan J."/>
            <person name="Riley R."/>
            <person name="LaButti K."/>
            <person name="Andreopoulos B."/>
            <person name="Lipzen A."/>
            <person name="Chen C."/>
            <person name="Yan M."/>
            <person name="Daum C."/>
            <person name="Ng V."/>
            <person name="Clum A."/>
            <person name="Steindorff A."/>
            <person name="Ohm R.A."/>
            <person name="Martin F."/>
            <person name="Silar P."/>
            <person name="Natvig D.O."/>
            <person name="Lalanne C."/>
            <person name="Gautier V."/>
            <person name="Ament-Velasquez S.L."/>
            <person name="Kruys A."/>
            <person name="Hutchinson M.I."/>
            <person name="Powell A.J."/>
            <person name="Barry K."/>
            <person name="Miller A.N."/>
            <person name="Grigoriev I.V."/>
            <person name="Debuchy R."/>
            <person name="Gladieux P."/>
            <person name="Hiltunen Thoren M."/>
            <person name="Johannesson H."/>
        </authorList>
    </citation>
    <scope>NUCLEOTIDE SEQUENCE</scope>
    <source>
        <strain evidence="2">CBS 892.96</strain>
    </source>
</reference>
<keyword evidence="3" id="KW-1185">Reference proteome</keyword>
<sequence>MHFTVSLLTLLPFTTTSTLALPTPAPDIATRCTKLEARPAGSANLHQFRLWNLKPDATHRRGLLARRSERLRLRSVRLCLNPHPSLSPCAASLGDHLAGRRCEIPVLFMWDIRSQRSDCFVGLGVS</sequence>
<dbReference type="EMBL" id="MU866596">
    <property type="protein sequence ID" value="KAK4171278.1"/>
    <property type="molecule type" value="Genomic_DNA"/>
</dbReference>
<feature type="signal peptide" evidence="1">
    <location>
        <begin position="1"/>
        <end position="20"/>
    </location>
</feature>
<organism evidence="2 3">
    <name type="scientific">Triangularia setosa</name>
    <dbReference type="NCBI Taxonomy" id="2587417"/>
    <lineage>
        <taxon>Eukaryota</taxon>
        <taxon>Fungi</taxon>
        <taxon>Dikarya</taxon>
        <taxon>Ascomycota</taxon>
        <taxon>Pezizomycotina</taxon>
        <taxon>Sordariomycetes</taxon>
        <taxon>Sordariomycetidae</taxon>
        <taxon>Sordariales</taxon>
        <taxon>Podosporaceae</taxon>
        <taxon>Triangularia</taxon>
    </lineage>
</organism>
<reference evidence="2" key="2">
    <citation type="submission" date="2023-05" db="EMBL/GenBank/DDBJ databases">
        <authorList>
            <consortium name="Lawrence Berkeley National Laboratory"/>
            <person name="Steindorff A."/>
            <person name="Hensen N."/>
            <person name="Bonometti L."/>
            <person name="Westerberg I."/>
            <person name="Brannstrom I.O."/>
            <person name="Guillou S."/>
            <person name="Cros-Aarteil S."/>
            <person name="Calhoun S."/>
            <person name="Haridas S."/>
            <person name="Kuo A."/>
            <person name="Mondo S."/>
            <person name="Pangilinan J."/>
            <person name="Riley R."/>
            <person name="Labutti K."/>
            <person name="Andreopoulos B."/>
            <person name="Lipzen A."/>
            <person name="Chen C."/>
            <person name="Yanf M."/>
            <person name="Daum C."/>
            <person name="Ng V."/>
            <person name="Clum A."/>
            <person name="Ohm R."/>
            <person name="Martin F."/>
            <person name="Silar P."/>
            <person name="Natvig D."/>
            <person name="Lalanne C."/>
            <person name="Gautier V."/>
            <person name="Ament-Velasquez S.L."/>
            <person name="Kruys A."/>
            <person name="Hutchinson M.I."/>
            <person name="Powell A.J."/>
            <person name="Barry K."/>
            <person name="Miller A.N."/>
            <person name="Grigoriev I.V."/>
            <person name="Debuchy R."/>
            <person name="Gladieux P."/>
            <person name="Thoren M.H."/>
            <person name="Johannesson H."/>
        </authorList>
    </citation>
    <scope>NUCLEOTIDE SEQUENCE</scope>
    <source>
        <strain evidence="2">CBS 892.96</strain>
    </source>
</reference>
<keyword evidence="1" id="KW-0732">Signal</keyword>
<protein>
    <submittedName>
        <fullName evidence="2">Uncharacterized protein</fullName>
    </submittedName>
</protein>
<evidence type="ECO:0000313" key="3">
    <source>
        <dbReference type="Proteomes" id="UP001302321"/>
    </source>
</evidence>